<evidence type="ECO:0000256" key="1">
    <source>
        <dbReference type="ARBA" id="ARBA00010139"/>
    </source>
</evidence>
<dbReference type="GO" id="GO:0050661">
    <property type="term" value="F:NADP binding"/>
    <property type="evidence" value="ECO:0007669"/>
    <property type="project" value="InterPro"/>
</dbReference>
<dbReference type="AlphaFoldDB" id="A0AAJ0FJ57"/>
<accession>A0AAJ0FJ57</accession>
<dbReference type="InterPro" id="IPR051209">
    <property type="entry name" value="FAD-bind_Monooxygenase_sf"/>
</dbReference>
<keyword evidence="4" id="KW-0560">Oxidoreductase</keyword>
<dbReference type="GO" id="GO:0004499">
    <property type="term" value="F:N,N-dimethylaniline monooxygenase activity"/>
    <property type="evidence" value="ECO:0007669"/>
    <property type="project" value="InterPro"/>
</dbReference>
<reference evidence="6" key="1">
    <citation type="submission" date="2023-06" db="EMBL/GenBank/DDBJ databases">
        <title>Genome-scale phylogeny and comparative genomics of the fungal order Sordariales.</title>
        <authorList>
            <consortium name="Lawrence Berkeley National Laboratory"/>
            <person name="Hensen N."/>
            <person name="Bonometti L."/>
            <person name="Westerberg I."/>
            <person name="Brannstrom I.O."/>
            <person name="Guillou S."/>
            <person name="Cros-Aarteil S."/>
            <person name="Calhoun S."/>
            <person name="Haridas S."/>
            <person name="Kuo A."/>
            <person name="Mondo S."/>
            <person name="Pangilinan J."/>
            <person name="Riley R."/>
            <person name="Labutti K."/>
            <person name="Andreopoulos B."/>
            <person name="Lipzen A."/>
            <person name="Chen C."/>
            <person name="Yanf M."/>
            <person name="Daum C."/>
            <person name="Ng V."/>
            <person name="Clum A."/>
            <person name="Steindorff A."/>
            <person name="Ohm R."/>
            <person name="Martin F."/>
            <person name="Silar P."/>
            <person name="Natvig D."/>
            <person name="Lalanne C."/>
            <person name="Gautier V."/>
            <person name="Ament-Velasquez S.L."/>
            <person name="Kruys A."/>
            <person name="Hutchinson M.I."/>
            <person name="Powell A.J."/>
            <person name="Barry K."/>
            <person name="Miller A.N."/>
            <person name="Grigoriev I.V."/>
            <person name="Debuchy R."/>
            <person name="Gladieux P."/>
            <person name="Thoren M.H."/>
            <person name="Johannesson H."/>
        </authorList>
    </citation>
    <scope>NUCLEOTIDE SEQUENCE</scope>
    <source>
        <strain evidence="6">8032-3</strain>
    </source>
</reference>
<keyword evidence="2" id="KW-0285">Flavoprotein</keyword>
<evidence type="ECO:0000256" key="5">
    <source>
        <dbReference type="SAM" id="MobiDB-lite"/>
    </source>
</evidence>
<dbReference type="PANTHER" id="PTHR42877">
    <property type="entry name" value="L-ORNITHINE N(5)-MONOOXYGENASE-RELATED"/>
    <property type="match status" value="1"/>
</dbReference>
<evidence type="ECO:0000256" key="4">
    <source>
        <dbReference type="ARBA" id="ARBA00023002"/>
    </source>
</evidence>
<protein>
    <submittedName>
        <fullName evidence="6">Sterigmatocystin biosynthesis monooxygenase</fullName>
    </submittedName>
</protein>
<keyword evidence="3" id="KW-0274">FAD</keyword>
<keyword evidence="6" id="KW-0503">Monooxygenase</keyword>
<sequence>MGMSIDHRSLPGIFQPRRTLKVIGIGAGASGLLLAYKLQKHFDDFSLQLLEKNPEVSGTWYENKYPGCACDVPSHNYTWSFEPKTDWSANYASSKEIFQYFKDFSTKYGLGKYIEFNQQVISATWDEAAAEWHVTAKNVVTGELKIASAHVLVNAGGILNAWRYPPIPGIDTFKGPLVHSAAWPEDLDLSGKVVGLIGNGSSGIQILPAIKSQVKELVTFIREATWVAPPLGESYQLYSEEEKKRFATDPAYHVERRKKAEARANGSFALFHAGSTEQAQVRAYMEDRMKSKLNNPELEKVLIPDWAVGCRRLTPGTNYLESLSDENVKVVFGEITQITETGVICDDGKGEYPIDVLICATGFDTTFKPRFPLVGRDGESLTTLWKDEPKAYLGIAADRFPNYFLTLGPNCPIGNGPVLIAIEAEVEYIIKMLSKFQKENIRSFDVKSEAVKDFNDWKDMFMDDTIWTEACRSWYKAGSASGQILALWPGSTLHYLEALKEPRWEDWSFTYPTKNRFIYLGNGHSSAETLDGDLSYYIRNSDDAPVDPILKRSGRKGTPAASGTPVDSTKAKSTPYL</sequence>
<feature type="region of interest" description="Disordered" evidence="5">
    <location>
        <begin position="547"/>
        <end position="577"/>
    </location>
</feature>
<dbReference type="Pfam" id="PF00743">
    <property type="entry name" value="FMO-like"/>
    <property type="match status" value="1"/>
</dbReference>
<dbReference type="Gene3D" id="3.50.50.60">
    <property type="entry name" value="FAD/NAD(P)-binding domain"/>
    <property type="match status" value="3"/>
</dbReference>
<comment type="similarity">
    <text evidence="1">Belongs to the FAD-binding monooxygenase family.</text>
</comment>
<dbReference type="SUPFAM" id="SSF51905">
    <property type="entry name" value="FAD/NAD(P)-binding domain"/>
    <property type="match status" value="2"/>
</dbReference>
<proteinExistence type="inferred from homology"/>
<gene>
    <name evidence="6" type="ORF">QBC33DRAFT_599622</name>
</gene>
<evidence type="ECO:0000313" key="6">
    <source>
        <dbReference type="EMBL" id="KAK1762780.1"/>
    </source>
</evidence>
<evidence type="ECO:0000256" key="3">
    <source>
        <dbReference type="ARBA" id="ARBA00022827"/>
    </source>
</evidence>
<dbReference type="GO" id="GO:0050660">
    <property type="term" value="F:flavin adenine dinucleotide binding"/>
    <property type="evidence" value="ECO:0007669"/>
    <property type="project" value="InterPro"/>
</dbReference>
<keyword evidence="7" id="KW-1185">Reference proteome</keyword>
<dbReference type="InterPro" id="IPR020946">
    <property type="entry name" value="Flavin_mOase-like"/>
</dbReference>
<dbReference type="InterPro" id="IPR036188">
    <property type="entry name" value="FAD/NAD-bd_sf"/>
</dbReference>
<dbReference type="GeneID" id="85315224"/>
<comment type="caution">
    <text evidence="6">The sequence shown here is derived from an EMBL/GenBank/DDBJ whole genome shotgun (WGS) entry which is preliminary data.</text>
</comment>
<dbReference type="EMBL" id="MU839033">
    <property type="protein sequence ID" value="KAK1762780.1"/>
    <property type="molecule type" value="Genomic_DNA"/>
</dbReference>
<dbReference type="PANTHER" id="PTHR42877:SF8">
    <property type="entry name" value="MONOOXYGENASE"/>
    <property type="match status" value="1"/>
</dbReference>
<dbReference type="RefSeq" id="XP_060278993.1">
    <property type="nucleotide sequence ID" value="XM_060432037.1"/>
</dbReference>
<organism evidence="6 7">
    <name type="scientific">Phialemonium atrogriseum</name>
    <dbReference type="NCBI Taxonomy" id="1093897"/>
    <lineage>
        <taxon>Eukaryota</taxon>
        <taxon>Fungi</taxon>
        <taxon>Dikarya</taxon>
        <taxon>Ascomycota</taxon>
        <taxon>Pezizomycotina</taxon>
        <taxon>Sordariomycetes</taxon>
        <taxon>Sordariomycetidae</taxon>
        <taxon>Cephalothecales</taxon>
        <taxon>Cephalothecaceae</taxon>
        <taxon>Phialemonium</taxon>
    </lineage>
</organism>
<dbReference type="Proteomes" id="UP001244011">
    <property type="component" value="Unassembled WGS sequence"/>
</dbReference>
<evidence type="ECO:0000256" key="2">
    <source>
        <dbReference type="ARBA" id="ARBA00022630"/>
    </source>
</evidence>
<name>A0AAJ0FJ57_9PEZI</name>
<evidence type="ECO:0000313" key="7">
    <source>
        <dbReference type="Proteomes" id="UP001244011"/>
    </source>
</evidence>